<gene>
    <name evidence="2" type="ORF">VIBC2010_07719</name>
</gene>
<proteinExistence type="predicted"/>
<comment type="caution">
    <text evidence="2">The sequence shown here is derived from an EMBL/GenBank/DDBJ whole genome shotgun (WGS) entry which is preliminary data.</text>
</comment>
<dbReference type="OrthoDB" id="5901684at2"/>
<evidence type="ECO:0000313" key="2">
    <source>
        <dbReference type="EMBL" id="EFP96840.1"/>
    </source>
</evidence>
<dbReference type="EMBL" id="AEIU01000069">
    <property type="protein sequence ID" value="EFP96840.1"/>
    <property type="molecule type" value="Genomic_DNA"/>
</dbReference>
<evidence type="ECO:0000259" key="1">
    <source>
        <dbReference type="Pfam" id="PF03724"/>
    </source>
</evidence>
<reference evidence="2 3" key="1">
    <citation type="journal article" date="2012" name="Int. J. Syst. Evol. Microbiol.">
        <title>Vibrio caribbeanicus sp. nov., isolated from the marine sponge Scleritoderma cyanea.</title>
        <authorList>
            <person name="Hoffmann M."/>
            <person name="Monday S.R."/>
            <person name="Allard M.W."/>
            <person name="Strain E.A."/>
            <person name="Whittaker P."/>
            <person name="Naum M."/>
            <person name="McCarthy P.J."/>
            <person name="Lopez J.V."/>
            <person name="Fischer M."/>
            <person name="Brown E.W."/>
        </authorList>
    </citation>
    <scope>NUCLEOTIDE SEQUENCE [LARGE SCALE GENOMIC DNA]</scope>
    <source>
        <strain evidence="2 3">ATCC BAA-2122</strain>
    </source>
</reference>
<dbReference type="Gene3D" id="2.40.128.270">
    <property type="match status" value="1"/>
</dbReference>
<dbReference type="Proteomes" id="UP000002943">
    <property type="component" value="Unassembled WGS sequence"/>
</dbReference>
<dbReference type="Pfam" id="PF03724">
    <property type="entry name" value="META"/>
    <property type="match status" value="1"/>
</dbReference>
<dbReference type="AlphaFoldDB" id="E3BJS1"/>
<sequence>MKNSFWISALLGLLPSLCIGQSFEQADQPAVHDVALGNWLLHTIDEHSPYGEPTLIITHDNVYGHTGCNRLFTAIRSFEAGQWDIHALNMTEKLCTAALSNQEEKLILGFEANPNITINAAKNVLTFSTHQTTLIYHRVN</sequence>
<keyword evidence="3" id="KW-1185">Reference proteome</keyword>
<organism evidence="2 3">
    <name type="scientific">Vibrio caribbeanicus ATCC BAA-2122</name>
    <dbReference type="NCBI Taxonomy" id="796620"/>
    <lineage>
        <taxon>Bacteria</taxon>
        <taxon>Pseudomonadati</taxon>
        <taxon>Pseudomonadota</taxon>
        <taxon>Gammaproteobacteria</taxon>
        <taxon>Vibrionales</taxon>
        <taxon>Vibrionaceae</taxon>
        <taxon>Vibrio</taxon>
    </lineage>
</organism>
<evidence type="ECO:0000313" key="3">
    <source>
        <dbReference type="Proteomes" id="UP000002943"/>
    </source>
</evidence>
<feature type="domain" description="DUF306" evidence="1">
    <location>
        <begin position="36"/>
        <end position="135"/>
    </location>
</feature>
<dbReference type="InterPro" id="IPR005184">
    <property type="entry name" value="DUF306_Meta_HslJ"/>
</dbReference>
<dbReference type="InterPro" id="IPR038670">
    <property type="entry name" value="HslJ-like_sf"/>
</dbReference>
<name>E3BJS1_9VIBR</name>
<protein>
    <recommendedName>
        <fullName evidence="1">DUF306 domain-containing protein</fullName>
    </recommendedName>
</protein>
<dbReference type="RefSeq" id="WP_009601274.1">
    <property type="nucleotide sequence ID" value="NZ_AEIU01000069.1"/>
</dbReference>
<accession>E3BJS1</accession>